<dbReference type="InterPro" id="IPR056642">
    <property type="entry name" value="DUF7740"/>
</dbReference>
<keyword evidence="3" id="KW-1185">Reference proteome</keyword>
<evidence type="ECO:0000259" key="1">
    <source>
        <dbReference type="Pfam" id="PF24886"/>
    </source>
</evidence>
<dbReference type="KEGG" id="pcav:D3880_11935"/>
<organism evidence="2 3">
    <name type="scientific">Pseudomonas cavernae</name>
    <dbReference type="NCBI Taxonomy" id="2320867"/>
    <lineage>
        <taxon>Bacteria</taxon>
        <taxon>Pseudomonadati</taxon>
        <taxon>Pseudomonadota</taxon>
        <taxon>Gammaproteobacteria</taxon>
        <taxon>Pseudomonadales</taxon>
        <taxon>Pseudomonadaceae</taxon>
        <taxon>Pseudomonas</taxon>
    </lineage>
</organism>
<gene>
    <name evidence="2" type="ORF">D3880_11935</name>
</gene>
<dbReference type="RefSeq" id="WP_119893648.1">
    <property type="nucleotide sequence ID" value="NZ_CP032419.1"/>
</dbReference>
<evidence type="ECO:0000313" key="3">
    <source>
        <dbReference type="Proteomes" id="UP000265560"/>
    </source>
</evidence>
<accession>A0A385Z1E9</accession>
<evidence type="ECO:0000313" key="2">
    <source>
        <dbReference type="EMBL" id="AYC33029.1"/>
    </source>
</evidence>
<feature type="domain" description="DUF7740" evidence="1">
    <location>
        <begin position="1"/>
        <end position="63"/>
    </location>
</feature>
<dbReference type="Proteomes" id="UP000265560">
    <property type="component" value="Chromosome"/>
</dbReference>
<reference evidence="3" key="1">
    <citation type="submission" date="2018-09" db="EMBL/GenBank/DDBJ databases">
        <authorList>
            <person name="Zhu H."/>
        </authorList>
    </citation>
    <scope>NUCLEOTIDE SEQUENCE [LARGE SCALE GENOMIC DNA]</scope>
    <source>
        <strain evidence="3">K2W31S-8</strain>
    </source>
</reference>
<name>A0A385Z1E9_9PSED</name>
<dbReference type="AlphaFoldDB" id="A0A385Z1E9"/>
<dbReference type="Pfam" id="PF24886">
    <property type="entry name" value="DUF7740"/>
    <property type="match status" value="1"/>
</dbReference>
<proteinExistence type="predicted"/>
<protein>
    <recommendedName>
        <fullName evidence="1">DUF7740 domain-containing protein</fullName>
    </recommendedName>
</protein>
<dbReference type="OrthoDB" id="6905835at2"/>
<sequence length="63" mass="6866">MTIVDATIALLLAAKIHGTNEAIKATAKRCAKQLPRSKRDLMFSVIDSSNPLLLVDFLAKNLD</sequence>
<dbReference type="EMBL" id="CP032419">
    <property type="protein sequence ID" value="AYC33029.1"/>
    <property type="molecule type" value="Genomic_DNA"/>
</dbReference>